<dbReference type="EMBL" id="KE345767">
    <property type="protein sequence ID" value="EXC14630.1"/>
    <property type="molecule type" value="Genomic_DNA"/>
</dbReference>
<dbReference type="AlphaFoldDB" id="W9S761"/>
<dbReference type="Proteomes" id="UP000030645">
    <property type="component" value="Unassembled WGS sequence"/>
</dbReference>
<evidence type="ECO:0000313" key="2">
    <source>
        <dbReference type="EMBL" id="EXC14630.1"/>
    </source>
</evidence>
<organism evidence="2 3">
    <name type="scientific">Morus notabilis</name>
    <dbReference type="NCBI Taxonomy" id="981085"/>
    <lineage>
        <taxon>Eukaryota</taxon>
        <taxon>Viridiplantae</taxon>
        <taxon>Streptophyta</taxon>
        <taxon>Embryophyta</taxon>
        <taxon>Tracheophyta</taxon>
        <taxon>Spermatophyta</taxon>
        <taxon>Magnoliopsida</taxon>
        <taxon>eudicotyledons</taxon>
        <taxon>Gunneridae</taxon>
        <taxon>Pentapetalae</taxon>
        <taxon>rosids</taxon>
        <taxon>fabids</taxon>
        <taxon>Rosales</taxon>
        <taxon>Moraceae</taxon>
        <taxon>Moreae</taxon>
        <taxon>Morus</taxon>
    </lineage>
</organism>
<proteinExistence type="predicted"/>
<evidence type="ECO:0000256" key="1">
    <source>
        <dbReference type="SAM" id="MobiDB-lite"/>
    </source>
</evidence>
<name>W9S761_9ROSA</name>
<reference evidence="3" key="1">
    <citation type="submission" date="2013-01" db="EMBL/GenBank/DDBJ databases">
        <title>Draft Genome Sequence of a Mulberry Tree, Morus notabilis C.K. Schneid.</title>
        <authorList>
            <person name="He N."/>
            <person name="Zhao S."/>
        </authorList>
    </citation>
    <scope>NUCLEOTIDE SEQUENCE</scope>
</reference>
<accession>W9S761</accession>
<evidence type="ECO:0000313" key="3">
    <source>
        <dbReference type="Proteomes" id="UP000030645"/>
    </source>
</evidence>
<sequence>MALMVDSLTEAILAVVLDAFDAKARHLREREREHYRELESQTDEEEDQKGFGFGPHHVMPCHAMQGQ</sequence>
<protein>
    <submittedName>
        <fullName evidence="2">Uncharacterized protein</fullName>
    </submittedName>
</protein>
<feature type="region of interest" description="Disordered" evidence="1">
    <location>
        <begin position="33"/>
        <end position="67"/>
    </location>
</feature>
<gene>
    <name evidence="2" type="ORF">L484_008549</name>
</gene>
<keyword evidence="3" id="KW-1185">Reference proteome</keyword>